<protein>
    <recommendedName>
        <fullName evidence="3">Transglutaminase-like cysteine proteinase BTLCP</fullName>
    </recommendedName>
</protein>
<dbReference type="PANTHER" id="PTHR39327">
    <property type="match status" value="1"/>
</dbReference>
<dbReference type="InterPro" id="IPR010319">
    <property type="entry name" value="Transglutaminase-like_Cys_pept"/>
</dbReference>
<dbReference type="SUPFAM" id="SSF54001">
    <property type="entry name" value="Cysteine proteinases"/>
    <property type="match status" value="1"/>
</dbReference>
<accession>A0A916TNW5</accession>
<dbReference type="Pfam" id="PF06035">
    <property type="entry name" value="Peptidase_C93"/>
    <property type="match status" value="1"/>
</dbReference>
<dbReference type="EMBL" id="BMHK01000001">
    <property type="protein sequence ID" value="GGB86223.1"/>
    <property type="molecule type" value="Genomic_DNA"/>
</dbReference>
<dbReference type="InterPro" id="IPR038765">
    <property type="entry name" value="Papain-like_cys_pep_sf"/>
</dbReference>
<dbReference type="Proteomes" id="UP000608154">
    <property type="component" value="Unassembled WGS sequence"/>
</dbReference>
<proteinExistence type="predicted"/>
<dbReference type="AlphaFoldDB" id="A0A916TNW5"/>
<evidence type="ECO:0000313" key="2">
    <source>
        <dbReference type="Proteomes" id="UP000608154"/>
    </source>
</evidence>
<dbReference type="PANTHER" id="PTHR39327:SF1">
    <property type="entry name" value="BLR5470 PROTEIN"/>
    <property type="match status" value="1"/>
</dbReference>
<comment type="caution">
    <text evidence="1">The sequence shown here is derived from an EMBL/GenBank/DDBJ whole genome shotgun (WGS) entry which is preliminary data.</text>
</comment>
<evidence type="ECO:0000313" key="1">
    <source>
        <dbReference type="EMBL" id="GGB86223.1"/>
    </source>
</evidence>
<reference evidence="1" key="1">
    <citation type="journal article" date="2014" name="Int. J. Syst. Evol. Microbiol.">
        <title>Complete genome sequence of Corynebacterium casei LMG S-19264T (=DSM 44701T), isolated from a smear-ripened cheese.</title>
        <authorList>
            <consortium name="US DOE Joint Genome Institute (JGI-PGF)"/>
            <person name="Walter F."/>
            <person name="Albersmeier A."/>
            <person name="Kalinowski J."/>
            <person name="Ruckert C."/>
        </authorList>
    </citation>
    <scope>NUCLEOTIDE SEQUENCE</scope>
    <source>
        <strain evidence="1">CGMCC 1.15095</strain>
    </source>
</reference>
<evidence type="ECO:0008006" key="3">
    <source>
        <dbReference type="Google" id="ProtNLM"/>
    </source>
</evidence>
<name>A0A916TNW5_9SPHN</name>
<sequence>MLSLPLASVSGLAAPAAPCANDAPVTFAASKSSALLGGAPSRLELIAMRQTGGATIGKKMEPAAGGVRCDRFAPRLAARPSRPGEFLASARLPLGRTSFDAQWNKVSRSTLPARALSSLTSRAPGMAMLSSVNAWANARIRYREDRDLYGKADHWATASATLRRGAGDCEDIAVFKMQALAALGVPRTDMYLTIARDLVRNADHAVLVVKVDDRYWLLDNTTDAPLDASTSHDYRPIMSFSASGKWLHGYARDEGTPRLIAAR</sequence>
<dbReference type="Gene3D" id="3.10.620.30">
    <property type="match status" value="1"/>
</dbReference>
<reference evidence="1" key="2">
    <citation type="submission" date="2020-09" db="EMBL/GenBank/DDBJ databases">
        <authorList>
            <person name="Sun Q."/>
            <person name="Zhou Y."/>
        </authorList>
    </citation>
    <scope>NUCLEOTIDE SEQUENCE</scope>
    <source>
        <strain evidence="1">CGMCC 1.15095</strain>
    </source>
</reference>
<organism evidence="1 2">
    <name type="scientific">Novosphingobium endophyticum</name>
    <dbReference type="NCBI Taxonomy" id="1955250"/>
    <lineage>
        <taxon>Bacteria</taxon>
        <taxon>Pseudomonadati</taxon>
        <taxon>Pseudomonadota</taxon>
        <taxon>Alphaproteobacteria</taxon>
        <taxon>Sphingomonadales</taxon>
        <taxon>Sphingomonadaceae</taxon>
        <taxon>Novosphingobium</taxon>
    </lineage>
</organism>
<keyword evidence="2" id="KW-1185">Reference proteome</keyword>
<gene>
    <name evidence="1" type="ORF">GCM10011494_00650</name>
</gene>